<dbReference type="RefSeq" id="WP_267221682.1">
    <property type="nucleotide sequence ID" value="NZ_JAPCWC010000011.1"/>
</dbReference>
<comment type="caution">
    <text evidence="1">The sequence shown here is derived from an EMBL/GenBank/DDBJ whole genome shotgun (WGS) entry which is preliminary data.</text>
</comment>
<dbReference type="Proteomes" id="UP001589858">
    <property type="component" value="Unassembled WGS sequence"/>
</dbReference>
<dbReference type="EMBL" id="JBHLTM010000014">
    <property type="protein sequence ID" value="MFC0683561.1"/>
    <property type="molecule type" value="Genomic_DNA"/>
</dbReference>
<organism evidence="1 2">
    <name type="scientific">Novosphingobium clariflavum</name>
    <dbReference type="NCBI Taxonomy" id="2029884"/>
    <lineage>
        <taxon>Bacteria</taxon>
        <taxon>Pseudomonadati</taxon>
        <taxon>Pseudomonadota</taxon>
        <taxon>Alphaproteobacteria</taxon>
        <taxon>Sphingomonadales</taxon>
        <taxon>Sphingomonadaceae</taxon>
        <taxon>Novosphingobium</taxon>
    </lineage>
</organism>
<dbReference type="Pfam" id="PF06528">
    <property type="entry name" value="Phage_P2_GpE"/>
    <property type="match status" value="1"/>
</dbReference>
<dbReference type="InterPro" id="IPR009493">
    <property type="entry name" value="P2_GpE"/>
</dbReference>
<keyword evidence="2" id="KW-1185">Reference proteome</keyword>
<proteinExistence type="predicted"/>
<gene>
    <name evidence="1" type="ORF">ACFFF8_03020</name>
</gene>
<accession>A0ABV6S2V2</accession>
<protein>
    <submittedName>
        <fullName evidence="1">GpE family phage tail protein</fullName>
    </submittedName>
</protein>
<evidence type="ECO:0000313" key="2">
    <source>
        <dbReference type="Proteomes" id="UP001589858"/>
    </source>
</evidence>
<evidence type="ECO:0000313" key="1">
    <source>
        <dbReference type="EMBL" id="MFC0683561.1"/>
    </source>
</evidence>
<sequence>MGEIAAVFHWPLSELDALSIEELFDWRDRAVRIWNQMQGKEAEE</sequence>
<name>A0ABV6S2V2_9SPHN</name>
<reference evidence="1 2" key="1">
    <citation type="submission" date="2024-09" db="EMBL/GenBank/DDBJ databases">
        <authorList>
            <person name="Sun Q."/>
            <person name="Mori K."/>
        </authorList>
    </citation>
    <scope>NUCLEOTIDE SEQUENCE [LARGE SCALE GENOMIC DNA]</scope>
    <source>
        <strain evidence="1 2">CICC 11035S</strain>
    </source>
</reference>